<dbReference type="InterPro" id="IPR036890">
    <property type="entry name" value="HATPase_C_sf"/>
</dbReference>
<dbReference type="GO" id="GO:0000155">
    <property type="term" value="F:phosphorelay sensor kinase activity"/>
    <property type="evidence" value="ECO:0007669"/>
    <property type="project" value="InterPro"/>
</dbReference>
<keyword evidence="6" id="KW-0175">Coiled coil</keyword>
<feature type="domain" description="Histidine kinase" evidence="8">
    <location>
        <begin position="234"/>
        <end position="463"/>
    </location>
</feature>
<keyword evidence="7" id="KW-0812">Transmembrane</keyword>
<dbReference type="EC" id="2.7.13.3" evidence="2"/>
<evidence type="ECO:0000259" key="8">
    <source>
        <dbReference type="PROSITE" id="PS50109"/>
    </source>
</evidence>
<dbReference type="Gene3D" id="3.30.565.10">
    <property type="entry name" value="Histidine kinase-like ATPase, C-terminal domain"/>
    <property type="match status" value="1"/>
</dbReference>
<dbReference type="CDD" id="cd19410">
    <property type="entry name" value="HK9-like_sensor"/>
    <property type="match status" value="1"/>
</dbReference>
<keyword evidence="3" id="KW-0597">Phosphoprotein</keyword>
<feature type="transmembrane region" description="Helical" evidence="7">
    <location>
        <begin position="177"/>
        <end position="200"/>
    </location>
</feature>
<evidence type="ECO:0000313" key="10">
    <source>
        <dbReference type="Proteomes" id="UP000239590"/>
    </source>
</evidence>
<dbReference type="PANTHER" id="PTHR43304:SF1">
    <property type="entry name" value="PAC DOMAIN-CONTAINING PROTEIN"/>
    <property type="match status" value="1"/>
</dbReference>
<dbReference type="InterPro" id="IPR005467">
    <property type="entry name" value="His_kinase_dom"/>
</dbReference>
<gene>
    <name evidence="9" type="ORF">C5O19_18020</name>
</gene>
<dbReference type="Pfam" id="PF02518">
    <property type="entry name" value="HATPase_c"/>
    <property type="match status" value="1"/>
</dbReference>
<dbReference type="InterPro" id="IPR052162">
    <property type="entry name" value="Sensor_kinase/Photoreceptor"/>
</dbReference>
<dbReference type="SUPFAM" id="SSF55874">
    <property type="entry name" value="ATPase domain of HSP90 chaperone/DNA topoisomerase II/histidine kinase"/>
    <property type="match status" value="1"/>
</dbReference>
<comment type="catalytic activity">
    <reaction evidence="1">
        <text>ATP + protein L-histidine = ADP + protein N-phospho-L-histidine.</text>
        <dbReference type="EC" id="2.7.13.3"/>
    </reaction>
</comment>
<evidence type="ECO:0000256" key="4">
    <source>
        <dbReference type="ARBA" id="ARBA00022679"/>
    </source>
</evidence>
<dbReference type="Pfam" id="PF05227">
    <property type="entry name" value="CHASE3"/>
    <property type="match status" value="1"/>
</dbReference>
<evidence type="ECO:0000256" key="7">
    <source>
        <dbReference type="SAM" id="Phobius"/>
    </source>
</evidence>
<dbReference type="RefSeq" id="WP_104714781.1">
    <property type="nucleotide sequence ID" value="NZ_PTRA01000003.1"/>
</dbReference>
<dbReference type="SUPFAM" id="SSF47384">
    <property type="entry name" value="Homodimeric domain of signal transducing histidine kinase"/>
    <property type="match status" value="1"/>
</dbReference>
<sequence>MKSSNVWLLNIAAASAIAILVLLTYLCLDQVRSTEWFSERVEHTYKTINESERLFSQVKEAEAGIRGYLLTSNELFIKSYKQGRTEYEASAQRLQFLLNDNAHQLRRLAVFKSLARDKWESMDLQLKGIDKIQNQDSMILKSKAIMDAMQKQINEIQDEERKLLTSRLKAREREFNLAPTYLLTLALLAGGLLIISATLLNIELRRRRLIQIDLEKKVEALNRSNAELEQFAYVASHDLQEPLRKIRAFADRLLMRQRDQLTEDGQTMLDKIANAAERMQSLINDLLTFSRMVSRTDPLQMVNLNEVLDEVQLDLSEVITEQQASVHVQALPTIQGYPSQVRQLLLNLLSNALKFTKPDVLPMVEVTYRKVDGSEIPTLDSDLKKEQWYHCIRISDNGIGFEPEYAEKIFVIFQRLHAKSAYGGTGIGLAICRRVVTNHEGYIFAEGKPGQGALFTIYLPIETTQQNLTGTTE</sequence>
<keyword evidence="4" id="KW-0808">Transferase</keyword>
<evidence type="ECO:0000256" key="5">
    <source>
        <dbReference type="ARBA" id="ARBA00022777"/>
    </source>
</evidence>
<dbReference type="SMART" id="SM00388">
    <property type="entry name" value="HisKA"/>
    <property type="match status" value="1"/>
</dbReference>
<proteinExistence type="predicted"/>
<organism evidence="9 10">
    <name type="scientific">Siphonobacter curvatus</name>
    <dbReference type="NCBI Taxonomy" id="2094562"/>
    <lineage>
        <taxon>Bacteria</taxon>
        <taxon>Pseudomonadati</taxon>
        <taxon>Bacteroidota</taxon>
        <taxon>Cytophagia</taxon>
        <taxon>Cytophagales</taxon>
        <taxon>Cytophagaceae</taxon>
        <taxon>Siphonobacter</taxon>
    </lineage>
</organism>
<dbReference type="PROSITE" id="PS50109">
    <property type="entry name" value="HIS_KIN"/>
    <property type="match status" value="1"/>
</dbReference>
<dbReference type="EMBL" id="PTRA01000003">
    <property type="protein sequence ID" value="PQA56243.1"/>
    <property type="molecule type" value="Genomic_DNA"/>
</dbReference>
<keyword evidence="5 9" id="KW-0418">Kinase</keyword>
<dbReference type="InterPro" id="IPR007891">
    <property type="entry name" value="CHASE3"/>
</dbReference>
<accession>A0A2S7IJ06</accession>
<dbReference type="Gene3D" id="1.10.287.130">
    <property type="match status" value="1"/>
</dbReference>
<dbReference type="Proteomes" id="UP000239590">
    <property type="component" value="Unassembled WGS sequence"/>
</dbReference>
<protein>
    <recommendedName>
        <fullName evidence="2">histidine kinase</fullName>
        <ecNumber evidence="2">2.7.13.3</ecNumber>
    </recommendedName>
</protein>
<dbReference type="CDD" id="cd00082">
    <property type="entry name" value="HisKA"/>
    <property type="match status" value="1"/>
</dbReference>
<comment type="caution">
    <text evidence="9">The sequence shown here is derived from an EMBL/GenBank/DDBJ whole genome shotgun (WGS) entry which is preliminary data.</text>
</comment>
<feature type="coiled-coil region" evidence="6">
    <location>
        <begin position="139"/>
        <end position="166"/>
    </location>
</feature>
<evidence type="ECO:0000256" key="6">
    <source>
        <dbReference type="SAM" id="Coils"/>
    </source>
</evidence>
<dbReference type="InterPro" id="IPR004358">
    <property type="entry name" value="Sig_transdc_His_kin-like_C"/>
</dbReference>
<keyword evidence="10" id="KW-1185">Reference proteome</keyword>
<dbReference type="InterPro" id="IPR036097">
    <property type="entry name" value="HisK_dim/P_sf"/>
</dbReference>
<evidence type="ECO:0000256" key="2">
    <source>
        <dbReference type="ARBA" id="ARBA00012438"/>
    </source>
</evidence>
<dbReference type="OrthoDB" id="9124519at2"/>
<dbReference type="InterPro" id="IPR003594">
    <property type="entry name" value="HATPase_dom"/>
</dbReference>
<evidence type="ECO:0000313" key="9">
    <source>
        <dbReference type="EMBL" id="PQA56243.1"/>
    </source>
</evidence>
<dbReference type="SMART" id="SM00387">
    <property type="entry name" value="HATPase_c"/>
    <property type="match status" value="1"/>
</dbReference>
<dbReference type="InterPro" id="IPR003661">
    <property type="entry name" value="HisK_dim/P_dom"/>
</dbReference>
<evidence type="ECO:0000256" key="3">
    <source>
        <dbReference type="ARBA" id="ARBA00022553"/>
    </source>
</evidence>
<reference evidence="10" key="1">
    <citation type="submission" date="2018-02" db="EMBL/GenBank/DDBJ databases">
        <title>Genome sequencing of Solimonas sp. HR-BB.</title>
        <authorList>
            <person name="Lee Y."/>
            <person name="Jeon C.O."/>
        </authorList>
    </citation>
    <scope>NUCLEOTIDE SEQUENCE [LARGE SCALE GENOMIC DNA]</scope>
    <source>
        <strain evidence="10">HR-U</strain>
    </source>
</reference>
<name>A0A2S7IJ06_9BACT</name>
<keyword evidence="7" id="KW-0472">Membrane</keyword>
<dbReference type="PANTHER" id="PTHR43304">
    <property type="entry name" value="PHYTOCHROME-LIKE PROTEIN CPH1"/>
    <property type="match status" value="1"/>
</dbReference>
<dbReference type="AlphaFoldDB" id="A0A2S7IJ06"/>
<dbReference type="FunFam" id="3.30.565.10:FF:000006">
    <property type="entry name" value="Sensor histidine kinase WalK"/>
    <property type="match status" value="1"/>
</dbReference>
<dbReference type="PRINTS" id="PR00344">
    <property type="entry name" value="BCTRLSENSOR"/>
</dbReference>
<evidence type="ECO:0000256" key="1">
    <source>
        <dbReference type="ARBA" id="ARBA00000085"/>
    </source>
</evidence>
<feature type="transmembrane region" description="Helical" evidence="7">
    <location>
        <begin position="6"/>
        <end position="28"/>
    </location>
</feature>
<dbReference type="Pfam" id="PF00512">
    <property type="entry name" value="HisKA"/>
    <property type="match status" value="1"/>
</dbReference>
<keyword evidence="7" id="KW-1133">Transmembrane helix</keyword>